<accession>A0A0E0CF90</accession>
<evidence type="ECO:0000256" key="1">
    <source>
        <dbReference type="SAM" id="Phobius"/>
    </source>
</evidence>
<keyword evidence="1" id="KW-0472">Membrane</keyword>
<dbReference type="AlphaFoldDB" id="A0A0E0CF90"/>
<dbReference type="EnsemblPlants" id="OMERI02G03720.3">
    <property type="protein sequence ID" value="OMERI02G03720.3"/>
    <property type="gene ID" value="OMERI02G03720"/>
</dbReference>
<sequence length="201" mass="21908">MFLPTILAGAMRRRFPGFPGTAPLIMTTFRSLSILTILSFLILVLVPPILPGIFFPLYTRPGVVPAPIDPRALWLLEPWVISPRLKLCLLMPPVPLPMDLPEMSTRSPSLNMSAKSSGWPGSYPSTDWRRNSCRWRSGGAPALPRWPSSGRVSFSSRTPWYPTCTASYPSVAAVFTCVTTLPPSRNPTTVTGTGLPVAGSK</sequence>
<reference evidence="2" key="2">
    <citation type="submission" date="2018-05" db="EMBL/GenBank/DDBJ databases">
        <title>OmerRS3 (Oryza meridionalis Reference Sequence Version 3).</title>
        <authorList>
            <person name="Zhang J."/>
            <person name="Kudrna D."/>
            <person name="Lee S."/>
            <person name="Talag J."/>
            <person name="Welchert J."/>
            <person name="Wing R.A."/>
        </authorList>
    </citation>
    <scope>NUCLEOTIDE SEQUENCE [LARGE SCALE GENOMIC DNA]</scope>
    <source>
        <strain evidence="2">cv. OR44</strain>
    </source>
</reference>
<dbReference type="Proteomes" id="UP000008021">
    <property type="component" value="Chromosome 2"/>
</dbReference>
<keyword evidence="3" id="KW-1185">Reference proteome</keyword>
<reference evidence="2" key="1">
    <citation type="submission" date="2015-04" db="UniProtKB">
        <authorList>
            <consortium name="EnsemblPlants"/>
        </authorList>
    </citation>
    <scope>IDENTIFICATION</scope>
</reference>
<proteinExistence type="predicted"/>
<dbReference type="HOGENOM" id="CLU_1362321_0_0_1"/>
<keyword evidence="1" id="KW-1133">Transmembrane helix</keyword>
<keyword evidence="1" id="KW-0812">Transmembrane</keyword>
<evidence type="ECO:0000313" key="3">
    <source>
        <dbReference type="Proteomes" id="UP000008021"/>
    </source>
</evidence>
<feature type="transmembrane region" description="Helical" evidence="1">
    <location>
        <begin position="34"/>
        <end position="58"/>
    </location>
</feature>
<organism evidence="2">
    <name type="scientific">Oryza meridionalis</name>
    <dbReference type="NCBI Taxonomy" id="40149"/>
    <lineage>
        <taxon>Eukaryota</taxon>
        <taxon>Viridiplantae</taxon>
        <taxon>Streptophyta</taxon>
        <taxon>Embryophyta</taxon>
        <taxon>Tracheophyta</taxon>
        <taxon>Spermatophyta</taxon>
        <taxon>Magnoliopsida</taxon>
        <taxon>Liliopsida</taxon>
        <taxon>Poales</taxon>
        <taxon>Poaceae</taxon>
        <taxon>BOP clade</taxon>
        <taxon>Oryzoideae</taxon>
        <taxon>Oryzeae</taxon>
        <taxon>Oryzinae</taxon>
        <taxon>Oryza</taxon>
    </lineage>
</organism>
<dbReference type="Gramene" id="OMERI02G03720.3">
    <property type="protein sequence ID" value="OMERI02G03720.3"/>
    <property type="gene ID" value="OMERI02G03720"/>
</dbReference>
<evidence type="ECO:0000313" key="2">
    <source>
        <dbReference type="EnsemblPlants" id="OMERI02G03720.3"/>
    </source>
</evidence>
<name>A0A0E0CF90_9ORYZ</name>
<protein>
    <submittedName>
        <fullName evidence="2">Uncharacterized protein</fullName>
    </submittedName>
</protein>